<comment type="caution">
    <text evidence="2">The sequence shown here is derived from an EMBL/GenBank/DDBJ whole genome shotgun (WGS) entry which is preliminary data.</text>
</comment>
<protein>
    <recommendedName>
        <fullName evidence="4">Peptidase S74 domain-containing protein</fullName>
    </recommendedName>
</protein>
<organism evidence="2 3">
    <name type="scientific">Candidatus Opimibacter skivensis</name>
    <dbReference type="NCBI Taxonomy" id="2982028"/>
    <lineage>
        <taxon>Bacteria</taxon>
        <taxon>Pseudomonadati</taxon>
        <taxon>Bacteroidota</taxon>
        <taxon>Saprospiria</taxon>
        <taxon>Saprospirales</taxon>
        <taxon>Saprospiraceae</taxon>
        <taxon>Candidatus Opimibacter</taxon>
    </lineage>
</organism>
<evidence type="ECO:0000313" key="3">
    <source>
        <dbReference type="Proteomes" id="UP000808337"/>
    </source>
</evidence>
<proteinExistence type="predicted"/>
<feature type="signal peptide" evidence="1">
    <location>
        <begin position="1"/>
        <end position="23"/>
    </location>
</feature>
<dbReference type="EMBL" id="JADKGY010000006">
    <property type="protein sequence ID" value="MBK9982520.1"/>
    <property type="molecule type" value="Genomic_DNA"/>
</dbReference>
<reference evidence="2 3" key="1">
    <citation type="submission" date="2020-10" db="EMBL/GenBank/DDBJ databases">
        <title>Connecting structure to function with the recovery of over 1000 high-quality activated sludge metagenome-assembled genomes encoding full-length rRNA genes using long-read sequencing.</title>
        <authorList>
            <person name="Singleton C.M."/>
            <person name="Petriglieri F."/>
            <person name="Kristensen J.M."/>
            <person name="Kirkegaard R.H."/>
            <person name="Michaelsen T.Y."/>
            <person name="Andersen M.H."/>
            <person name="Karst S.M."/>
            <person name="Dueholm M.S."/>
            <person name="Nielsen P.H."/>
            <person name="Albertsen M."/>
        </authorList>
    </citation>
    <scope>NUCLEOTIDE SEQUENCE [LARGE SCALE GENOMIC DNA]</scope>
    <source>
        <strain evidence="2">Ribe_18-Q3-R11-54_MAXAC.273</strain>
    </source>
</reference>
<evidence type="ECO:0000313" key="2">
    <source>
        <dbReference type="EMBL" id="MBK9982520.1"/>
    </source>
</evidence>
<feature type="chain" id="PRO_5039425788" description="Peptidase S74 domain-containing protein" evidence="1">
    <location>
        <begin position="24"/>
        <end position="510"/>
    </location>
</feature>
<dbReference type="Proteomes" id="UP000808337">
    <property type="component" value="Unassembled WGS sequence"/>
</dbReference>
<sequence>MKSKKLLLAIPFLSFVFISSMMSQNVGINTENPQAALDVNGDIIFRTGDLLVGDSTTLALDVNSTKFSYYRISGPTADFAIAGITAGTDGRLITLFNRSNFIMQINQQDPGADSLNRIITGTQADIFVADRGIVNLVYDGSEQKWVVKSTSKGIGGTMWDTTGLNIFLNNGGNVGIGTNTPSSPLTVQTDLNTVGISQIGGNDEIVLSSAVGNVSASIGTSTNHIFSLNAGGTGKVHVWPDGRVVIGDDPDPINFTGGGSSSRTVPTEAKLTMETPLNSTGWMHIGGPDSIIVSEVIGGISAAIGTSTNHAFRLTAGTSGKGIHIYPDGNVVIGTNVQGSFGRLTLHTPDNSDGFAHYSSGGILLKTIVGGVSAGFGTFTNHKMRIFANGVSVINIAPDGNIGMGLENPLAGYRLSVNGSIKAKEIVVETVGFPDYVFAPDYSIRSLGEVERFIQLHHHLPNIPSASEVEENGLAVGEMQSKMMEKIEELTLYIIELNKRIESLENTNHQ</sequence>
<evidence type="ECO:0000256" key="1">
    <source>
        <dbReference type="SAM" id="SignalP"/>
    </source>
</evidence>
<gene>
    <name evidence="2" type="ORF">IPP15_08855</name>
</gene>
<keyword evidence="1" id="KW-0732">Signal</keyword>
<accession>A0A9D7SVL4</accession>
<dbReference type="AlphaFoldDB" id="A0A9D7SVL4"/>
<evidence type="ECO:0008006" key="4">
    <source>
        <dbReference type="Google" id="ProtNLM"/>
    </source>
</evidence>
<name>A0A9D7SVL4_9BACT</name>